<keyword evidence="2" id="KW-1185">Reference proteome</keyword>
<dbReference type="InterPro" id="IPR010869">
    <property type="entry name" value="DUF1501"/>
</dbReference>
<dbReference type="AlphaFoldDB" id="A0A517YM72"/>
<dbReference type="RefSeq" id="WP_145098282.1">
    <property type="nucleotide sequence ID" value="NZ_CP036274.1"/>
</dbReference>
<dbReference type="KEGG" id="aagg:ETAA8_64810"/>
<accession>A0A517YM72</accession>
<dbReference type="Proteomes" id="UP000315017">
    <property type="component" value="Chromosome"/>
</dbReference>
<dbReference type="Pfam" id="PF07394">
    <property type="entry name" value="DUF1501"/>
    <property type="match status" value="1"/>
</dbReference>
<dbReference type="EMBL" id="CP036274">
    <property type="protein sequence ID" value="QDU31328.1"/>
    <property type="molecule type" value="Genomic_DNA"/>
</dbReference>
<dbReference type="PROSITE" id="PS51318">
    <property type="entry name" value="TAT"/>
    <property type="match status" value="1"/>
</dbReference>
<evidence type="ECO:0000313" key="1">
    <source>
        <dbReference type="EMBL" id="QDU31328.1"/>
    </source>
</evidence>
<evidence type="ECO:0000313" key="2">
    <source>
        <dbReference type="Proteomes" id="UP000315017"/>
    </source>
</evidence>
<sequence>MSRHQRMSMVLQVRDKAYAPMAKDSASSVRYRLAGRRGFLQVSTLAAGSLAAASVLPTALSEAATKRRAPKSAILFFLAGGPSHIDTYDMKPEQTAEIRGPFQACETSLPGLLLPEIMPAHHGLAKELAVVRSVTHHLSVHDDATHWLQTGYPLLNARARGQSHPAMGAVVSKLQGPRQEGMPAYVCVPEDYRTHMGFYLGASYLRSRHQALNSGGDPSLGNYRPPEFMLPKEISLPRLEDRQNLLRSLDRLAAQRDANVGYQDADDALTQAVELAGGPQARRAFDLEQEQPKTRDRYGRHAYGQGALLARRLIEAGSSLVVINLYEKDVDWWDDHTTIEKNLRARLPRYDQAFCALVSDLAERGLLDNTLVASFGEFGRSPRIDKGAGRGHWPAAMSAVLTGGGVKSGQIIGSTVADGSEPKDRPLSPGDLLASIYQVLGVDPQQSLTDSQGRPIPLLSSGLPIRELFA</sequence>
<organism evidence="1 2">
    <name type="scientific">Anatilimnocola aggregata</name>
    <dbReference type="NCBI Taxonomy" id="2528021"/>
    <lineage>
        <taxon>Bacteria</taxon>
        <taxon>Pseudomonadati</taxon>
        <taxon>Planctomycetota</taxon>
        <taxon>Planctomycetia</taxon>
        <taxon>Pirellulales</taxon>
        <taxon>Pirellulaceae</taxon>
        <taxon>Anatilimnocola</taxon>
    </lineage>
</organism>
<reference evidence="1 2" key="1">
    <citation type="submission" date="2019-02" db="EMBL/GenBank/DDBJ databases">
        <title>Deep-cultivation of Planctomycetes and their phenomic and genomic characterization uncovers novel biology.</title>
        <authorList>
            <person name="Wiegand S."/>
            <person name="Jogler M."/>
            <person name="Boedeker C."/>
            <person name="Pinto D."/>
            <person name="Vollmers J."/>
            <person name="Rivas-Marin E."/>
            <person name="Kohn T."/>
            <person name="Peeters S.H."/>
            <person name="Heuer A."/>
            <person name="Rast P."/>
            <person name="Oberbeckmann S."/>
            <person name="Bunk B."/>
            <person name="Jeske O."/>
            <person name="Meyerdierks A."/>
            <person name="Storesund J.E."/>
            <person name="Kallscheuer N."/>
            <person name="Luecker S."/>
            <person name="Lage O.M."/>
            <person name="Pohl T."/>
            <person name="Merkel B.J."/>
            <person name="Hornburger P."/>
            <person name="Mueller R.-W."/>
            <person name="Bruemmer F."/>
            <person name="Labrenz M."/>
            <person name="Spormann A.M."/>
            <person name="Op den Camp H."/>
            <person name="Overmann J."/>
            <person name="Amann R."/>
            <person name="Jetten M.S.M."/>
            <person name="Mascher T."/>
            <person name="Medema M.H."/>
            <person name="Devos D.P."/>
            <person name="Kaster A.-K."/>
            <person name="Ovreas L."/>
            <person name="Rohde M."/>
            <person name="Galperin M.Y."/>
            <person name="Jogler C."/>
        </authorList>
    </citation>
    <scope>NUCLEOTIDE SEQUENCE [LARGE SCALE GENOMIC DNA]</scope>
    <source>
        <strain evidence="1 2">ETA_A8</strain>
    </source>
</reference>
<dbReference type="InterPro" id="IPR017850">
    <property type="entry name" value="Alkaline_phosphatase_core_sf"/>
</dbReference>
<dbReference type="SUPFAM" id="SSF53649">
    <property type="entry name" value="Alkaline phosphatase-like"/>
    <property type="match status" value="1"/>
</dbReference>
<dbReference type="OrthoDB" id="9779968at2"/>
<protein>
    <recommendedName>
        <fullName evidence="3">DUF1501 domain-containing protein</fullName>
    </recommendedName>
</protein>
<dbReference type="PANTHER" id="PTHR43737">
    <property type="entry name" value="BLL7424 PROTEIN"/>
    <property type="match status" value="1"/>
</dbReference>
<evidence type="ECO:0008006" key="3">
    <source>
        <dbReference type="Google" id="ProtNLM"/>
    </source>
</evidence>
<gene>
    <name evidence="1" type="ORF">ETAA8_64810</name>
</gene>
<dbReference type="InterPro" id="IPR006311">
    <property type="entry name" value="TAT_signal"/>
</dbReference>
<name>A0A517YM72_9BACT</name>
<proteinExistence type="predicted"/>
<dbReference type="PANTHER" id="PTHR43737:SF1">
    <property type="entry name" value="DUF1501 DOMAIN-CONTAINING PROTEIN"/>
    <property type="match status" value="1"/>
</dbReference>